<keyword evidence="7" id="KW-1185">Reference proteome</keyword>
<name>A0AAV4NAC1_9ARAC</name>
<evidence type="ECO:0000256" key="2">
    <source>
        <dbReference type="ARBA" id="ARBA00022490"/>
    </source>
</evidence>
<dbReference type="AlphaFoldDB" id="A0AAV4NAC1"/>
<dbReference type="GO" id="GO:0003723">
    <property type="term" value="F:RNA binding"/>
    <property type="evidence" value="ECO:0007669"/>
    <property type="project" value="InterPro"/>
</dbReference>
<dbReference type="GO" id="GO:0008494">
    <property type="term" value="F:translation activator activity"/>
    <property type="evidence" value="ECO:0007669"/>
    <property type="project" value="TreeGrafter"/>
</dbReference>
<protein>
    <submittedName>
        <fullName evidence="6">MIF4G domain-containing protein</fullName>
    </submittedName>
</protein>
<evidence type="ECO:0000313" key="6">
    <source>
        <dbReference type="EMBL" id="GIX81617.1"/>
    </source>
</evidence>
<evidence type="ECO:0000256" key="3">
    <source>
        <dbReference type="ARBA" id="ARBA00022845"/>
    </source>
</evidence>
<dbReference type="GO" id="GO:0005829">
    <property type="term" value="C:cytosol"/>
    <property type="evidence" value="ECO:0007669"/>
    <property type="project" value="TreeGrafter"/>
</dbReference>
<dbReference type="Gene3D" id="1.25.40.180">
    <property type="match status" value="1"/>
</dbReference>
<sequence>MLTIEPNLNNGMPQQQQIEKWAKWECHPTANIFNEMDLYRPSSPPIRLPSPVPFDDEYSIMTGRQDNAPVASVKAEHLHKDLHNFQGRDNLLRSQEIKSAKRSGPTSKSSRPPMEIYSPRNNIKKYSMKLGTSETVISETPNILQHSVSSKEIISGKNGTKVHFVEGNVIKKSSPPPSNLLPAELKSALKRSKSFTADESRGIENIGFDRDAFPLEYQGLIRRAVLDPNSLSCQKLMELVRLICSKAVENVHYSGPAAQLCFSIIEKEHDHTFLESLQNCCREWYNERDKLLRAPFLTSVGTTAAGMRRWTAYVSFITELYLHVKNQHCQMIQPTQSGNSAGQLLGPHPNSPMAHLALTLQTLLYECANIILKPPSLNSEGEIGILRKMLSSVGKQLEADCAQRMQQMVINLRDAFINPSINAQIRKTLLELIELHASGWQLDLPQTLYYFPYTRL</sequence>
<accession>A0AAV4NAC1</accession>
<dbReference type="InterPro" id="IPR051367">
    <property type="entry name" value="mRNA_TranslReg/HistoneTransl"/>
</dbReference>
<dbReference type="PANTHER" id="PTHR23254">
    <property type="entry name" value="EIF4G DOMAIN PROTEIN"/>
    <property type="match status" value="1"/>
</dbReference>
<proteinExistence type="predicted"/>
<dbReference type="Pfam" id="PF02854">
    <property type="entry name" value="MIF4G"/>
    <property type="match status" value="1"/>
</dbReference>
<reference evidence="6 7" key="1">
    <citation type="submission" date="2021-06" db="EMBL/GenBank/DDBJ databases">
        <title>Caerostris darwini draft genome.</title>
        <authorList>
            <person name="Kono N."/>
            <person name="Arakawa K."/>
        </authorList>
    </citation>
    <scope>NUCLEOTIDE SEQUENCE [LARGE SCALE GENOMIC DNA]</scope>
</reference>
<evidence type="ECO:0000313" key="7">
    <source>
        <dbReference type="Proteomes" id="UP001054837"/>
    </source>
</evidence>
<keyword evidence="2" id="KW-0963">Cytoplasm</keyword>
<dbReference type="InterPro" id="IPR016024">
    <property type="entry name" value="ARM-type_fold"/>
</dbReference>
<organism evidence="6 7">
    <name type="scientific">Caerostris darwini</name>
    <dbReference type="NCBI Taxonomy" id="1538125"/>
    <lineage>
        <taxon>Eukaryota</taxon>
        <taxon>Metazoa</taxon>
        <taxon>Ecdysozoa</taxon>
        <taxon>Arthropoda</taxon>
        <taxon>Chelicerata</taxon>
        <taxon>Arachnida</taxon>
        <taxon>Araneae</taxon>
        <taxon>Araneomorphae</taxon>
        <taxon>Entelegynae</taxon>
        <taxon>Araneoidea</taxon>
        <taxon>Araneidae</taxon>
        <taxon>Caerostris</taxon>
    </lineage>
</organism>
<feature type="domain" description="MIF4G" evidence="5">
    <location>
        <begin position="234"/>
        <end position="437"/>
    </location>
</feature>
<evidence type="ECO:0000259" key="5">
    <source>
        <dbReference type="Pfam" id="PF02854"/>
    </source>
</evidence>
<dbReference type="Proteomes" id="UP001054837">
    <property type="component" value="Unassembled WGS sequence"/>
</dbReference>
<comment type="subcellular location">
    <subcellularLocation>
        <location evidence="1">Cytoplasm</location>
    </subcellularLocation>
</comment>
<evidence type="ECO:0000256" key="4">
    <source>
        <dbReference type="SAM" id="MobiDB-lite"/>
    </source>
</evidence>
<dbReference type="InterPro" id="IPR003890">
    <property type="entry name" value="MIF4G-like_typ-3"/>
</dbReference>
<feature type="region of interest" description="Disordered" evidence="4">
    <location>
        <begin position="88"/>
        <end position="118"/>
    </location>
</feature>
<gene>
    <name evidence="6" type="primary">AVEN_137032_1</name>
    <name evidence="6" type="ORF">CDAR_122991</name>
</gene>
<evidence type="ECO:0000256" key="1">
    <source>
        <dbReference type="ARBA" id="ARBA00004496"/>
    </source>
</evidence>
<dbReference type="SUPFAM" id="SSF48371">
    <property type="entry name" value="ARM repeat"/>
    <property type="match status" value="1"/>
</dbReference>
<dbReference type="PANTHER" id="PTHR23254:SF16">
    <property type="entry name" value="CBP80_20-DEPENDENT TRANSLATION INITIATION FACTOR"/>
    <property type="match status" value="1"/>
</dbReference>
<keyword evidence="3" id="KW-0810">Translation regulation</keyword>
<dbReference type="EMBL" id="BPLQ01001418">
    <property type="protein sequence ID" value="GIX81617.1"/>
    <property type="molecule type" value="Genomic_DNA"/>
</dbReference>
<dbReference type="GO" id="GO:0006446">
    <property type="term" value="P:regulation of translational initiation"/>
    <property type="evidence" value="ECO:0007669"/>
    <property type="project" value="TreeGrafter"/>
</dbReference>
<comment type="caution">
    <text evidence="6">The sequence shown here is derived from an EMBL/GenBank/DDBJ whole genome shotgun (WGS) entry which is preliminary data.</text>
</comment>